<evidence type="ECO:0000256" key="1">
    <source>
        <dbReference type="RuleBase" id="RU003844"/>
    </source>
</evidence>
<dbReference type="InterPro" id="IPR037239">
    <property type="entry name" value="OSBP_sf"/>
</dbReference>
<dbReference type="InterPro" id="IPR000648">
    <property type="entry name" value="Oxysterol-bd"/>
</dbReference>
<dbReference type="Proteomes" id="UP000007797">
    <property type="component" value="Unassembled WGS sequence"/>
</dbReference>
<name>F4Q168_CACFS</name>
<dbReference type="PANTHER" id="PTHR10972">
    <property type="entry name" value="OXYSTEROL-BINDING PROTEIN-RELATED"/>
    <property type="match status" value="1"/>
</dbReference>
<dbReference type="SUPFAM" id="SSF144000">
    <property type="entry name" value="Oxysterol-binding protein-like"/>
    <property type="match status" value="2"/>
</dbReference>
<protein>
    <submittedName>
        <fullName evidence="3">Oxysterol binding family protein</fullName>
    </submittedName>
</protein>
<feature type="compositionally biased region" description="Basic and acidic residues" evidence="2">
    <location>
        <begin position="419"/>
        <end position="428"/>
    </location>
</feature>
<dbReference type="GO" id="GO:0016020">
    <property type="term" value="C:membrane"/>
    <property type="evidence" value="ECO:0007669"/>
    <property type="project" value="TreeGrafter"/>
</dbReference>
<dbReference type="GO" id="GO:0032934">
    <property type="term" value="F:sterol binding"/>
    <property type="evidence" value="ECO:0007669"/>
    <property type="project" value="TreeGrafter"/>
</dbReference>
<dbReference type="KEGG" id="dfa:DFA_04063"/>
<dbReference type="Gene3D" id="3.30.70.3490">
    <property type="match status" value="2"/>
</dbReference>
<proteinExistence type="inferred from homology"/>
<sequence>MEPIEEIEPIVKASGATTTTTSLEEIDDAAVSGTGEALGMSAIANAFRKLKVGSDVNSFVVPGSFILAQSTITRVAQNYCAHFDLLIKANNIQDEKERFLQVYRYFMSTPRISGEKKKPLNPVLGETCQAYADIPNQEKGSTSSRVHVFSEQILHHPLPISCTHVYSKEEGISVSYYHPVRGNFMGTYVKLSFEGEMVIKLDRFGEVYKSTMPTIAIRFLRDFVEYLGKVELTCNKNDYRIKTTFCPKSLLFGSNNVVEAKVYKGKEKIQKIKGCWDQELKINSEYKKDDYTTLCKRTDLTITEIQFPSSLLDTDSTKVWGDLFEAAKSGTSKDITREKTKVEEAQRKIAAERKANGVEWVPKHFHKQGDECIKKKKSKYQKKKRYKRENLVLVLIAWEPTVVRNFGCRLNSTIEKEEEMGNKDNKKEKKDKKKKDKRLEVEEEIPEEFKNTDDTAADGTSTTTTATNTLVLNTDEIDEATANGSPSLSVITSLAKKLTLGADLSSFALPGAFVLPKSSLTYFSENSSSHFDLLLKANTIQDEKERFLQVYRYLLTSLKIHEDTTKKPLNPVLGETLQGYVDFCDEDLNESRGHIYAEQISHHPPISCSTVYNKEAGVSVSYYHPVRSNFMGTYVKLTLEGEVVIKLDKFDEVYKSTCATMAIRFFRSFSEYVGKTTLTCNKNEYRIKSSYYPKPLLYGSYNSMEAILYNGKEKLQKIKGCWDQELKINTEYKKDDYTPFLKRKGMIPSKIVYPKELADTDSTKVWGDLFEAAKSGVPKDITKEKTKVEEAQRKLAAERKEKGFEWKPIHFHKQGDDWLLNDNEIILK</sequence>
<dbReference type="Gene3D" id="2.40.160.120">
    <property type="match status" value="2"/>
</dbReference>
<dbReference type="RefSeq" id="XP_004366473.1">
    <property type="nucleotide sequence ID" value="XM_004366416.1"/>
</dbReference>
<keyword evidence="4" id="KW-1185">Reference proteome</keyword>
<organism evidence="3 4">
    <name type="scientific">Cavenderia fasciculata</name>
    <name type="common">Slime mold</name>
    <name type="synonym">Dictyostelium fasciculatum</name>
    <dbReference type="NCBI Taxonomy" id="261658"/>
    <lineage>
        <taxon>Eukaryota</taxon>
        <taxon>Amoebozoa</taxon>
        <taxon>Evosea</taxon>
        <taxon>Eumycetozoa</taxon>
        <taxon>Dictyostelia</taxon>
        <taxon>Acytosteliales</taxon>
        <taxon>Cavenderiaceae</taxon>
        <taxon>Cavenderia</taxon>
    </lineage>
</organism>
<feature type="region of interest" description="Disordered" evidence="2">
    <location>
        <begin position="417"/>
        <end position="462"/>
    </location>
</feature>
<evidence type="ECO:0000313" key="4">
    <source>
        <dbReference type="Proteomes" id="UP000007797"/>
    </source>
</evidence>
<dbReference type="PANTHER" id="PTHR10972:SF78">
    <property type="entry name" value="OXYSTEROL-BINDING PROTEIN 1-RELATED"/>
    <property type="match status" value="1"/>
</dbReference>
<reference evidence="4" key="1">
    <citation type="journal article" date="2011" name="Genome Res.">
        <title>Phylogeny-wide analysis of social amoeba genomes highlights ancient origins for complex intercellular communication.</title>
        <authorList>
            <person name="Heidel A.J."/>
            <person name="Lawal H.M."/>
            <person name="Felder M."/>
            <person name="Schilde C."/>
            <person name="Helps N.R."/>
            <person name="Tunggal B."/>
            <person name="Rivero F."/>
            <person name="John U."/>
            <person name="Schleicher M."/>
            <person name="Eichinger L."/>
            <person name="Platzer M."/>
            <person name="Noegel A.A."/>
            <person name="Schaap P."/>
            <person name="Gloeckner G."/>
        </authorList>
    </citation>
    <scope>NUCLEOTIDE SEQUENCE [LARGE SCALE GENOMIC DNA]</scope>
    <source>
        <strain evidence="4">SH3</strain>
    </source>
</reference>
<dbReference type="GO" id="GO:0005829">
    <property type="term" value="C:cytosol"/>
    <property type="evidence" value="ECO:0007669"/>
    <property type="project" value="TreeGrafter"/>
</dbReference>
<dbReference type="GeneID" id="14870481"/>
<dbReference type="OrthoDB" id="14833at2759"/>
<evidence type="ECO:0000256" key="2">
    <source>
        <dbReference type="SAM" id="MobiDB-lite"/>
    </source>
</evidence>
<accession>F4Q168</accession>
<comment type="similarity">
    <text evidence="1">Belongs to the OSBP family.</text>
</comment>
<dbReference type="EMBL" id="GL883018">
    <property type="protein sequence ID" value="EGG18569.1"/>
    <property type="molecule type" value="Genomic_DNA"/>
</dbReference>
<dbReference type="Gene3D" id="1.10.287.2720">
    <property type="match status" value="2"/>
</dbReference>
<dbReference type="OMA" id="MIFNNYA"/>
<gene>
    <name evidence="3" type="primary">osbA</name>
    <name evidence="3" type="ORF">DFA_04063</name>
</gene>
<evidence type="ECO:0000313" key="3">
    <source>
        <dbReference type="EMBL" id="EGG18569.1"/>
    </source>
</evidence>
<dbReference type="PROSITE" id="PS01013">
    <property type="entry name" value="OSBP"/>
    <property type="match status" value="1"/>
</dbReference>
<dbReference type="InterPro" id="IPR018494">
    <property type="entry name" value="Oxysterol-bd_CS"/>
</dbReference>
<dbReference type="AlphaFoldDB" id="F4Q168"/>
<dbReference type="Pfam" id="PF01237">
    <property type="entry name" value="Oxysterol_BP"/>
    <property type="match status" value="2"/>
</dbReference>